<dbReference type="EMBL" id="UINC01000905">
    <property type="protein sequence ID" value="SUZ63037.1"/>
    <property type="molecule type" value="Genomic_DNA"/>
</dbReference>
<dbReference type="InterPro" id="IPR015815">
    <property type="entry name" value="HIBADH-related"/>
</dbReference>
<evidence type="ECO:0000256" key="1">
    <source>
        <dbReference type="ARBA" id="ARBA00023002"/>
    </source>
</evidence>
<sequence>MTNPTRSLHGPISTDTSIGWVGTGVMGLSMCSHVLAKGHPVTVYSRTKEKAQPLIDRGATWAGSPQEVAEKSSIVVTIVGFPPDVDAVYLGENGLLAGAQVNSIFIDMTTTTPSLAQRIAKAASQSRVATVDAPVSGGDVGAKNATLSIMVGGEREVVDAVMPIFETLGKHIVYQGGPGSGQHAKMCNQIVIAGTMIGVCESLLYGYKAGLNLETMLKAIGSGAAACWTLDNLAPRMLKRNFDPGFFVDHFVKDMGIALDEAKAMNISLPGLALVHQLYLAVQAQGYGKRGTHALLLALEQMSSPSEA</sequence>
<reference evidence="5" key="1">
    <citation type="submission" date="2018-05" db="EMBL/GenBank/DDBJ databases">
        <authorList>
            <person name="Lanie J.A."/>
            <person name="Ng W.-L."/>
            <person name="Kazmierczak K.M."/>
            <person name="Andrzejewski T.M."/>
            <person name="Davidsen T.M."/>
            <person name="Wayne K.J."/>
            <person name="Tettelin H."/>
            <person name="Glass J.I."/>
            <person name="Rusch D."/>
            <person name="Podicherti R."/>
            <person name="Tsui H.-C.T."/>
            <person name="Winkler M.E."/>
        </authorList>
    </citation>
    <scope>NUCLEOTIDE SEQUENCE</scope>
</reference>
<dbReference type="PIRSF" id="PIRSF000103">
    <property type="entry name" value="HIBADH"/>
    <property type="match status" value="1"/>
</dbReference>
<gene>
    <name evidence="5" type="ORF">METZ01_LOCUS15891</name>
</gene>
<dbReference type="Pfam" id="PF14833">
    <property type="entry name" value="NAD_binding_11"/>
    <property type="match status" value="1"/>
</dbReference>
<feature type="domain" description="6-phosphogluconate dehydrogenase NADP-binding" evidence="3">
    <location>
        <begin position="17"/>
        <end position="176"/>
    </location>
</feature>
<dbReference type="InterPro" id="IPR008927">
    <property type="entry name" value="6-PGluconate_DH-like_C_sf"/>
</dbReference>
<dbReference type="GO" id="GO:0016491">
    <property type="term" value="F:oxidoreductase activity"/>
    <property type="evidence" value="ECO:0007669"/>
    <property type="project" value="UniProtKB-KW"/>
</dbReference>
<dbReference type="InterPro" id="IPR036291">
    <property type="entry name" value="NAD(P)-bd_dom_sf"/>
</dbReference>
<dbReference type="InterPro" id="IPR013328">
    <property type="entry name" value="6PGD_dom2"/>
</dbReference>
<dbReference type="Gene3D" id="1.10.1040.10">
    <property type="entry name" value="N-(1-d-carboxylethyl)-l-norvaline Dehydrogenase, domain 2"/>
    <property type="match status" value="1"/>
</dbReference>
<dbReference type="GO" id="GO:0050661">
    <property type="term" value="F:NADP binding"/>
    <property type="evidence" value="ECO:0007669"/>
    <property type="project" value="InterPro"/>
</dbReference>
<name>A0A381P9L2_9ZZZZ</name>
<evidence type="ECO:0000259" key="3">
    <source>
        <dbReference type="Pfam" id="PF03446"/>
    </source>
</evidence>
<evidence type="ECO:0008006" key="6">
    <source>
        <dbReference type="Google" id="ProtNLM"/>
    </source>
</evidence>
<evidence type="ECO:0000259" key="4">
    <source>
        <dbReference type="Pfam" id="PF14833"/>
    </source>
</evidence>
<evidence type="ECO:0000313" key="5">
    <source>
        <dbReference type="EMBL" id="SUZ63037.1"/>
    </source>
</evidence>
<dbReference type="PANTHER" id="PTHR43060:SF15">
    <property type="entry name" value="3-HYDROXYISOBUTYRATE DEHYDROGENASE-LIKE 1, MITOCHONDRIAL-RELATED"/>
    <property type="match status" value="1"/>
</dbReference>
<dbReference type="Pfam" id="PF03446">
    <property type="entry name" value="NAD_binding_2"/>
    <property type="match status" value="1"/>
</dbReference>
<dbReference type="Gene3D" id="3.40.50.720">
    <property type="entry name" value="NAD(P)-binding Rossmann-like Domain"/>
    <property type="match status" value="1"/>
</dbReference>
<feature type="domain" description="3-hydroxyisobutyrate dehydrogenase-like NAD-binding" evidence="4">
    <location>
        <begin position="179"/>
        <end position="296"/>
    </location>
</feature>
<keyword evidence="1" id="KW-0560">Oxidoreductase</keyword>
<accession>A0A381P9L2</accession>
<dbReference type="InterPro" id="IPR006115">
    <property type="entry name" value="6PGDH_NADP-bd"/>
</dbReference>
<keyword evidence="2" id="KW-0520">NAD</keyword>
<protein>
    <recommendedName>
        <fullName evidence="6">6-phosphogluconate dehydrogenase NADP-binding domain-containing protein</fullName>
    </recommendedName>
</protein>
<dbReference type="AlphaFoldDB" id="A0A381P9L2"/>
<dbReference type="GO" id="GO:0051287">
    <property type="term" value="F:NAD binding"/>
    <property type="evidence" value="ECO:0007669"/>
    <property type="project" value="InterPro"/>
</dbReference>
<organism evidence="5">
    <name type="scientific">marine metagenome</name>
    <dbReference type="NCBI Taxonomy" id="408172"/>
    <lineage>
        <taxon>unclassified sequences</taxon>
        <taxon>metagenomes</taxon>
        <taxon>ecological metagenomes</taxon>
    </lineage>
</organism>
<dbReference type="SUPFAM" id="SSF51735">
    <property type="entry name" value="NAD(P)-binding Rossmann-fold domains"/>
    <property type="match status" value="1"/>
</dbReference>
<dbReference type="SUPFAM" id="SSF48179">
    <property type="entry name" value="6-phosphogluconate dehydrogenase C-terminal domain-like"/>
    <property type="match status" value="1"/>
</dbReference>
<dbReference type="PANTHER" id="PTHR43060">
    <property type="entry name" value="3-HYDROXYISOBUTYRATE DEHYDROGENASE-LIKE 1, MITOCHONDRIAL-RELATED"/>
    <property type="match status" value="1"/>
</dbReference>
<evidence type="ECO:0000256" key="2">
    <source>
        <dbReference type="ARBA" id="ARBA00023027"/>
    </source>
</evidence>
<dbReference type="InterPro" id="IPR029154">
    <property type="entry name" value="HIBADH-like_NADP-bd"/>
</dbReference>
<proteinExistence type="predicted"/>